<dbReference type="Proteomes" id="UP000631418">
    <property type="component" value="Unassembled WGS sequence"/>
</dbReference>
<dbReference type="EMBL" id="JADOEF010000004">
    <property type="protein sequence ID" value="MBF7811945.1"/>
    <property type="molecule type" value="Genomic_DNA"/>
</dbReference>
<evidence type="ECO:0000313" key="4">
    <source>
        <dbReference type="Proteomes" id="UP000631418"/>
    </source>
</evidence>
<dbReference type="RefSeq" id="WP_011968685.1">
    <property type="nucleotide sequence ID" value="NZ_CP073279.1"/>
</dbReference>
<evidence type="ECO:0000313" key="1">
    <source>
        <dbReference type="EMBL" id="MBF7811564.1"/>
    </source>
</evidence>
<dbReference type="EMBL" id="JADOEF010000004">
    <property type="protein sequence ID" value="MBF7811917.1"/>
    <property type="molecule type" value="Genomic_DNA"/>
</dbReference>
<protein>
    <submittedName>
        <fullName evidence="1">Uncharacterized protein</fullName>
    </submittedName>
</protein>
<name>A0AAE2RVP8_CLOBE</name>
<gene>
    <name evidence="1" type="ORF">IS491_23535</name>
    <name evidence="2" type="ORF">IS491_25330</name>
    <name evidence="3" type="ORF">IS491_25470</name>
</gene>
<dbReference type="EMBL" id="JADOEF010000003">
    <property type="protein sequence ID" value="MBF7811564.1"/>
    <property type="molecule type" value="Genomic_DNA"/>
</dbReference>
<proteinExistence type="predicted"/>
<accession>A0AAE2RVP8</accession>
<organism evidence="1 4">
    <name type="scientific">Clostridium beijerinckii</name>
    <name type="common">Clostridium MP</name>
    <dbReference type="NCBI Taxonomy" id="1520"/>
    <lineage>
        <taxon>Bacteria</taxon>
        <taxon>Bacillati</taxon>
        <taxon>Bacillota</taxon>
        <taxon>Clostridia</taxon>
        <taxon>Eubacteriales</taxon>
        <taxon>Clostridiaceae</taxon>
        <taxon>Clostridium</taxon>
    </lineage>
</organism>
<comment type="caution">
    <text evidence="1">The sequence shown here is derived from an EMBL/GenBank/DDBJ whole genome shotgun (WGS) entry which is preliminary data.</text>
</comment>
<evidence type="ECO:0000313" key="2">
    <source>
        <dbReference type="EMBL" id="MBF7811917.1"/>
    </source>
</evidence>
<reference evidence="1" key="1">
    <citation type="submission" date="2020-11" db="EMBL/GenBank/DDBJ databases">
        <authorList>
            <person name="Thieme N."/>
            <person name="Liebl W."/>
            <person name="Zverlov V."/>
        </authorList>
    </citation>
    <scope>NUCLEOTIDE SEQUENCE</scope>
    <source>
        <strain evidence="1">NT08</strain>
    </source>
</reference>
<sequence length="137" mass="15918">MAWNRRVYITLNSDKEKDIIIEKFLSQSYSEADCIKEVLYRMATQGDNLKLININSTDKVQKITNSNKKVKNYTKPKGNNKVLKGADNDKELLKDDNILVNNMEQIETDNTKKVQINDNSDNEELNKNILEGLDRYF</sequence>
<dbReference type="AlphaFoldDB" id="A0AAE2RVP8"/>
<evidence type="ECO:0000313" key="3">
    <source>
        <dbReference type="EMBL" id="MBF7811945.1"/>
    </source>
</evidence>